<dbReference type="EMBL" id="CALNXK010000021">
    <property type="protein sequence ID" value="CAH3109011.1"/>
    <property type="molecule type" value="Genomic_DNA"/>
</dbReference>
<proteinExistence type="predicted"/>
<sequence>MAESMTTPKKKSSLQAMWWFSRVSLCFEYSARPAYLNICVRKVIKPVVSDRIKISEDDTADDTRIFCKAMRLIFIVFTSVVEASVKGYATQCFDAVDEPQ</sequence>
<dbReference type="Proteomes" id="UP001159405">
    <property type="component" value="Unassembled WGS sequence"/>
</dbReference>
<gene>
    <name evidence="1" type="ORF">PLOB_00017952</name>
</gene>
<comment type="caution">
    <text evidence="1">The sequence shown here is derived from an EMBL/GenBank/DDBJ whole genome shotgun (WGS) entry which is preliminary data.</text>
</comment>
<keyword evidence="2" id="KW-1185">Reference proteome</keyword>
<evidence type="ECO:0000313" key="2">
    <source>
        <dbReference type="Proteomes" id="UP001159405"/>
    </source>
</evidence>
<accession>A0ABN8NH24</accession>
<reference evidence="1 2" key="1">
    <citation type="submission" date="2022-05" db="EMBL/GenBank/DDBJ databases">
        <authorList>
            <consortium name="Genoscope - CEA"/>
            <person name="William W."/>
        </authorList>
    </citation>
    <scope>NUCLEOTIDE SEQUENCE [LARGE SCALE GENOMIC DNA]</scope>
</reference>
<protein>
    <submittedName>
        <fullName evidence="1">Uncharacterized protein</fullName>
    </submittedName>
</protein>
<evidence type="ECO:0000313" key="1">
    <source>
        <dbReference type="EMBL" id="CAH3109011.1"/>
    </source>
</evidence>
<organism evidence="1 2">
    <name type="scientific">Porites lobata</name>
    <dbReference type="NCBI Taxonomy" id="104759"/>
    <lineage>
        <taxon>Eukaryota</taxon>
        <taxon>Metazoa</taxon>
        <taxon>Cnidaria</taxon>
        <taxon>Anthozoa</taxon>
        <taxon>Hexacorallia</taxon>
        <taxon>Scleractinia</taxon>
        <taxon>Fungiina</taxon>
        <taxon>Poritidae</taxon>
        <taxon>Porites</taxon>
    </lineage>
</organism>
<name>A0ABN8NH24_9CNID</name>